<dbReference type="Pfam" id="PF01051">
    <property type="entry name" value="Rep3_N"/>
    <property type="match status" value="1"/>
</dbReference>
<dbReference type="OrthoDB" id="7060771at2"/>
<dbReference type="InterPro" id="IPR000525">
    <property type="entry name" value="Initiator_Rep_WH1"/>
</dbReference>
<evidence type="ECO:0000256" key="1">
    <source>
        <dbReference type="ARBA" id="ARBA00038283"/>
    </source>
</evidence>
<organism evidence="3 4">
    <name type="scientific">Acinetobacter nectaris CIP 110549</name>
    <dbReference type="NCBI Taxonomy" id="1392540"/>
    <lineage>
        <taxon>Bacteria</taxon>
        <taxon>Pseudomonadati</taxon>
        <taxon>Pseudomonadota</taxon>
        <taxon>Gammaproteobacteria</taxon>
        <taxon>Moraxellales</taxon>
        <taxon>Moraxellaceae</taxon>
        <taxon>Acinetobacter</taxon>
    </lineage>
</organism>
<protein>
    <recommendedName>
        <fullName evidence="2">Initiator Rep protein WH1 domain-containing protein</fullName>
    </recommendedName>
</protein>
<dbReference type="InterPro" id="IPR036388">
    <property type="entry name" value="WH-like_DNA-bd_sf"/>
</dbReference>
<dbReference type="Gene3D" id="1.10.10.10">
    <property type="entry name" value="Winged helix-like DNA-binding domain superfamily/Winged helix DNA-binding domain"/>
    <property type="match status" value="2"/>
</dbReference>
<accession>V2TN96</accession>
<dbReference type="PATRIC" id="fig|1392540.3.peg.2249"/>
<keyword evidence="4" id="KW-1185">Reference proteome</keyword>
<dbReference type="EMBL" id="AYER01000010">
    <property type="protein sequence ID" value="ESK37275.1"/>
    <property type="molecule type" value="Genomic_DNA"/>
</dbReference>
<dbReference type="GO" id="GO:0003887">
    <property type="term" value="F:DNA-directed DNA polymerase activity"/>
    <property type="evidence" value="ECO:0007669"/>
    <property type="project" value="InterPro"/>
</dbReference>
<dbReference type="eggNOG" id="COG5527">
    <property type="taxonomic scope" value="Bacteria"/>
</dbReference>
<comment type="caution">
    <text evidence="3">The sequence shown here is derived from an EMBL/GenBank/DDBJ whole genome shotgun (WGS) entry which is preliminary data.</text>
</comment>
<name>V2TN96_9GAMM</name>
<dbReference type="HOGENOM" id="CLU_047367_1_1_6"/>
<dbReference type="STRING" id="1392540.P256_02330"/>
<dbReference type="NCBIfam" id="NF038290">
    <property type="entry name" value="repM_Acin"/>
    <property type="match status" value="1"/>
</dbReference>
<sequence length="313" mass="36397">MKNELVVKDNVLINASYNLELTEQRLILLAIVEARESQTRLTSNTVIQVNAKQYAKSFHTTNEAAYAALKSAVNSLFERKFSYKEYRGDKNKEFIVKSRWVSKIGYADNLGVLEITFAPDVVPLIIRLEKHFTSYQLKQVSHLSSKYAIRLYEILISWKEVGKTPITSITEFREKIGLDKSEYQRMDNLKRIVIEPAIKQINKYTDIRVEYDQFKTGRAITGLQFRFSQKETNVLDILAEDVNNLIPKLTEKQILFFANKLAYDDIFSSKHAEIGEEYPDLESRLVNKLSDTRFVKKYLRDLERVGFSLNKKL</sequence>
<proteinExistence type="inferred from homology"/>
<dbReference type="SUPFAM" id="SSF46785">
    <property type="entry name" value="Winged helix' DNA-binding domain"/>
    <property type="match status" value="2"/>
</dbReference>
<feature type="domain" description="Initiator Rep protein WH1" evidence="2">
    <location>
        <begin position="6"/>
        <end position="155"/>
    </location>
</feature>
<evidence type="ECO:0000313" key="4">
    <source>
        <dbReference type="Proteomes" id="UP000023785"/>
    </source>
</evidence>
<dbReference type="Pfam" id="PF21205">
    <property type="entry name" value="Rep3_C"/>
    <property type="match status" value="1"/>
</dbReference>
<gene>
    <name evidence="3" type="ORF">P256_02330</name>
</gene>
<dbReference type="Proteomes" id="UP000023785">
    <property type="component" value="Unassembled WGS sequence"/>
</dbReference>
<reference evidence="3 4" key="1">
    <citation type="submission" date="2013-10" db="EMBL/GenBank/DDBJ databases">
        <title>The Genome Sequence of Acinetobacter nectaris CIP 110549.</title>
        <authorList>
            <consortium name="The Broad Institute Genomics Platform"/>
            <consortium name="The Broad Institute Genome Sequencing Center for Infectious Disease"/>
            <person name="Cerqueira G."/>
            <person name="Feldgarden M."/>
            <person name="Courvalin P."/>
            <person name="Grillot-Courvalin C."/>
            <person name="Clermont D."/>
            <person name="Rocha E."/>
            <person name="Yoon E.-J."/>
            <person name="Nemec A."/>
            <person name="Young S.K."/>
            <person name="Zeng Q."/>
            <person name="Gargeya S."/>
            <person name="Fitzgerald M."/>
            <person name="Abouelleil A."/>
            <person name="Alvarado L."/>
            <person name="Berlin A.M."/>
            <person name="Chapman S.B."/>
            <person name="Gainer-Dewar J."/>
            <person name="Goldberg J."/>
            <person name="Gnerre S."/>
            <person name="Griggs A."/>
            <person name="Gujja S."/>
            <person name="Hansen M."/>
            <person name="Howarth C."/>
            <person name="Imamovic A."/>
            <person name="Ireland A."/>
            <person name="Larimer J."/>
            <person name="McCowan C."/>
            <person name="Murphy C."/>
            <person name="Pearson M."/>
            <person name="Poon T.W."/>
            <person name="Priest M."/>
            <person name="Roberts A."/>
            <person name="Saif S."/>
            <person name="Shea T."/>
            <person name="Sykes S."/>
            <person name="Wortman J."/>
            <person name="Nusbaum C."/>
            <person name="Birren B."/>
        </authorList>
    </citation>
    <scope>NUCLEOTIDE SEQUENCE [LARGE SCALE GENOMIC DNA]</scope>
    <source>
        <strain evidence="3 4">CIP 110549</strain>
    </source>
</reference>
<dbReference type="GO" id="GO:0006270">
    <property type="term" value="P:DNA replication initiation"/>
    <property type="evidence" value="ECO:0007669"/>
    <property type="project" value="InterPro"/>
</dbReference>
<comment type="similarity">
    <text evidence="1">Belongs to the initiator RepB protein family.</text>
</comment>
<evidence type="ECO:0000313" key="3">
    <source>
        <dbReference type="EMBL" id="ESK37275.1"/>
    </source>
</evidence>
<dbReference type="InterPro" id="IPR036390">
    <property type="entry name" value="WH_DNA-bd_sf"/>
</dbReference>
<dbReference type="RefSeq" id="WP_023273940.1">
    <property type="nucleotide sequence ID" value="NZ_KI530736.1"/>
</dbReference>
<dbReference type="AlphaFoldDB" id="V2TN96"/>
<evidence type="ECO:0000259" key="2">
    <source>
        <dbReference type="Pfam" id="PF01051"/>
    </source>
</evidence>